<reference evidence="1 2" key="1">
    <citation type="submission" date="2020-04" db="EMBL/GenBank/DDBJ databases">
        <authorList>
            <person name="De Canck E."/>
        </authorList>
    </citation>
    <scope>NUCLEOTIDE SEQUENCE [LARGE SCALE GENOMIC DNA]</scope>
    <source>
        <strain evidence="1 2">LMG 28688</strain>
    </source>
</reference>
<protein>
    <submittedName>
        <fullName evidence="1">Uncharacterized protein</fullName>
    </submittedName>
</protein>
<accession>A0A6J5GXB9</accession>
<dbReference type="Proteomes" id="UP000494119">
    <property type="component" value="Unassembled WGS sequence"/>
</dbReference>
<sequence>MNKENAGRPQPGYAISNLIDREIAHIRRVIPTSLAGDMAGPIFPADYWRQRLHRLLDSGNVNKSQLGEIDSLLLALDLHELNLAVAACAQKGYR</sequence>
<organism evidence="1 2">
    <name type="scientific">Paraburkholderia caffeinitolerans</name>
    <dbReference type="NCBI Taxonomy" id="1723730"/>
    <lineage>
        <taxon>Bacteria</taxon>
        <taxon>Pseudomonadati</taxon>
        <taxon>Pseudomonadota</taxon>
        <taxon>Betaproteobacteria</taxon>
        <taxon>Burkholderiales</taxon>
        <taxon>Burkholderiaceae</taxon>
        <taxon>Paraburkholderia</taxon>
    </lineage>
</organism>
<keyword evidence="2" id="KW-1185">Reference proteome</keyword>
<dbReference type="EMBL" id="CADIKL010000054">
    <property type="protein sequence ID" value="CAB3807564.1"/>
    <property type="molecule type" value="Genomic_DNA"/>
</dbReference>
<evidence type="ECO:0000313" key="1">
    <source>
        <dbReference type="EMBL" id="CAB3807564.1"/>
    </source>
</evidence>
<proteinExistence type="predicted"/>
<name>A0A6J5GXB9_9BURK</name>
<gene>
    <name evidence="1" type="ORF">LMG28688_06574</name>
</gene>
<evidence type="ECO:0000313" key="2">
    <source>
        <dbReference type="Proteomes" id="UP000494119"/>
    </source>
</evidence>
<dbReference type="AlphaFoldDB" id="A0A6J5GXB9"/>